<organism evidence="4 5">
    <name type="scientific">Kocuria marina subsp. indica</name>
    <dbReference type="NCBI Taxonomy" id="1049583"/>
    <lineage>
        <taxon>Bacteria</taxon>
        <taxon>Bacillati</taxon>
        <taxon>Actinomycetota</taxon>
        <taxon>Actinomycetes</taxon>
        <taxon>Micrococcales</taxon>
        <taxon>Micrococcaceae</taxon>
        <taxon>Kocuria</taxon>
    </lineage>
</organism>
<dbReference type="AlphaFoldDB" id="A0A1X7CNB7"/>
<dbReference type="InterPro" id="IPR050109">
    <property type="entry name" value="HTH-type_TetR-like_transc_reg"/>
</dbReference>
<dbReference type="Gene3D" id="1.10.357.10">
    <property type="entry name" value="Tetracycline Repressor, domain 2"/>
    <property type="match status" value="1"/>
</dbReference>
<evidence type="ECO:0000256" key="2">
    <source>
        <dbReference type="ARBA" id="ARBA00023125"/>
    </source>
</evidence>
<dbReference type="InterPro" id="IPR009057">
    <property type="entry name" value="Homeodomain-like_sf"/>
</dbReference>
<sequence length="246" mass="27248">MRLKGPGLAAGHTPHVVAELTSPVHSLHLCNFALVHRIFVVPESHLSLRERHRVRTLAEIHRAALELATSGNYADTAVEAIAERAGVSRRTFFNYYSSKEDAMLGLTPPRLSEAARERYTDPDAGDEFARTVRLFVDVLRDATGPPELATRRRELVCAHPELKRRIGMHITAVENLVVSTVTEHSARDTPPRSEETTHAFVLLAGSVIKFVFRTNTHLATTPDDAAIQRALDHAIGVFRTALKEIS</sequence>
<dbReference type="SUPFAM" id="SSF46689">
    <property type="entry name" value="Homeodomain-like"/>
    <property type="match status" value="1"/>
</dbReference>
<evidence type="ECO:0000256" key="3">
    <source>
        <dbReference type="ARBA" id="ARBA00023163"/>
    </source>
</evidence>
<proteinExistence type="predicted"/>
<dbReference type="EMBL" id="FXAC01000004">
    <property type="protein sequence ID" value="SME99371.1"/>
    <property type="molecule type" value="Genomic_DNA"/>
</dbReference>
<evidence type="ECO:0000256" key="1">
    <source>
        <dbReference type="ARBA" id="ARBA00023015"/>
    </source>
</evidence>
<keyword evidence="2" id="KW-0238">DNA-binding</keyword>
<dbReference type="Pfam" id="PF00440">
    <property type="entry name" value="TetR_N"/>
    <property type="match status" value="1"/>
</dbReference>
<evidence type="ECO:0000313" key="5">
    <source>
        <dbReference type="Proteomes" id="UP000192929"/>
    </source>
</evidence>
<dbReference type="InterPro" id="IPR001647">
    <property type="entry name" value="HTH_TetR"/>
</dbReference>
<dbReference type="Proteomes" id="UP000192929">
    <property type="component" value="Unassembled WGS sequence"/>
</dbReference>
<protein>
    <submittedName>
        <fullName evidence="4">Transcriptional regulator, TetR family</fullName>
    </submittedName>
</protein>
<keyword evidence="3" id="KW-0804">Transcription</keyword>
<dbReference type="PANTHER" id="PTHR30055">
    <property type="entry name" value="HTH-TYPE TRANSCRIPTIONAL REGULATOR RUTR"/>
    <property type="match status" value="1"/>
</dbReference>
<gene>
    <name evidence="4" type="ORF">SAMN06296028_104119</name>
</gene>
<accession>A0A1X7CNB7</accession>
<name>A0A1X7CNB7_9MICC</name>
<dbReference type="GO" id="GO:0000976">
    <property type="term" value="F:transcription cis-regulatory region binding"/>
    <property type="evidence" value="ECO:0007669"/>
    <property type="project" value="TreeGrafter"/>
</dbReference>
<keyword evidence="5" id="KW-1185">Reference proteome</keyword>
<dbReference type="GO" id="GO:0003700">
    <property type="term" value="F:DNA-binding transcription factor activity"/>
    <property type="evidence" value="ECO:0007669"/>
    <property type="project" value="TreeGrafter"/>
</dbReference>
<dbReference type="PANTHER" id="PTHR30055:SF234">
    <property type="entry name" value="HTH-TYPE TRANSCRIPTIONAL REGULATOR BETI"/>
    <property type="match status" value="1"/>
</dbReference>
<keyword evidence="1" id="KW-0805">Transcription regulation</keyword>
<dbReference type="PROSITE" id="PS50977">
    <property type="entry name" value="HTH_TETR_2"/>
    <property type="match status" value="1"/>
</dbReference>
<evidence type="ECO:0000313" key="4">
    <source>
        <dbReference type="EMBL" id="SME99371.1"/>
    </source>
</evidence>
<reference evidence="5" key="1">
    <citation type="submission" date="2017-04" db="EMBL/GenBank/DDBJ databases">
        <authorList>
            <person name="Varghese N."/>
            <person name="Submissions S."/>
        </authorList>
    </citation>
    <scope>NUCLEOTIDE SEQUENCE [LARGE SCALE GENOMIC DNA]</scope>
    <source>
        <strain evidence="5">NIO-1021</strain>
    </source>
</reference>